<protein>
    <submittedName>
        <fullName evidence="1">Uncharacterized protein</fullName>
    </submittedName>
</protein>
<dbReference type="EMBL" id="BK016226">
    <property type="protein sequence ID" value="DAG03306.1"/>
    <property type="molecule type" value="Genomic_DNA"/>
</dbReference>
<name>A0A8S5V959_9CAUD</name>
<organism evidence="1">
    <name type="scientific">Siphoviridae sp. ct2D011</name>
    <dbReference type="NCBI Taxonomy" id="2825314"/>
    <lineage>
        <taxon>Viruses</taxon>
        <taxon>Duplodnaviria</taxon>
        <taxon>Heunggongvirae</taxon>
        <taxon>Uroviricota</taxon>
        <taxon>Caudoviricetes</taxon>
    </lineage>
</organism>
<accession>A0A8S5V959</accession>
<sequence>MGRSNIFKFSKTGQRFGKKIFLKKFFCYFRHFPPLNHLLIFKLGNSVIQLSFDTQRKPLLLDFSS</sequence>
<evidence type="ECO:0000313" key="1">
    <source>
        <dbReference type="EMBL" id="DAG03306.1"/>
    </source>
</evidence>
<reference evidence="1" key="1">
    <citation type="journal article" date="2021" name="Proc. Natl. Acad. Sci. U.S.A.">
        <title>A Catalog of Tens of Thousands of Viruses from Human Metagenomes Reveals Hidden Associations with Chronic Diseases.</title>
        <authorList>
            <person name="Tisza M.J."/>
            <person name="Buck C.B."/>
        </authorList>
    </citation>
    <scope>NUCLEOTIDE SEQUENCE</scope>
    <source>
        <strain evidence="1">Ct2D011</strain>
    </source>
</reference>
<proteinExistence type="predicted"/>